<protein>
    <submittedName>
        <fullName evidence="3">ABC transporter-like protein</fullName>
    </submittedName>
    <submittedName>
        <fullName evidence="2">Lactoylglutathione lyase</fullName>
    </submittedName>
    <submittedName>
        <fullName evidence="1">VOC family protein</fullName>
    </submittedName>
</protein>
<accession>A0A291JK35</accession>
<evidence type="ECO:0000313" key="4">
    <source>
        <dbReference type="Proteomes" id="UP000240400"/>
    </source>
</evidence>
<evidence type="ECO:0000313" key="5">
    <source>
        <dbReference type="Proteomes" id="UP000254412"/>
    </source>
</evidence>
<proteinExistence type="predicted"/>
<dbReference type="PANTHER" id="PTHR36110:SF4">
    <property type="entry name" value="RING-CLEAVING DIOXYGENASE MHQA-RELATED"/>
    <property type="match status" value="1"/>
</dbReference>
<dbReference type="InterPro" id="IPR029068">
    <property type="entry name" value="Glyas_Bleomycin-R_OHBP_Dase"/>
</dbReference>
<sequence>MNGLRSVTTGTNDLVKTKALFSGILGLNVANKGQALRFGDAELNSGTRIHFVEVPNYINSNNHIENIGLRVPSDEGIEEYQSILEKNQITHGETTDLNGHKCFNFQDQNSQTFNIYSNEHNTGTPLGMPAFESNVNPLHQIQGLGPVMIKVNDFALTQSILTKVFGLEHFAEYVSSDNAEFNMQVFRIGDGGLGGELHIHASPDEIKMPEHGILEQIEFGTESKSQFQHTIEQLESIGIPYQTLDQDGERSVRITEKSGITFILTLEIS</sequence>
<reference evidence="3 5" key="3">
    <citation type="submission" date="2018-06" db="EMBL/GenBank/DDBJ databases">
        <authorList>
            <consortium name="Pathogen Informatics"/>
            <person name="Doyle S."/>
        </authorList>
    </citation>
    <scope>NUCLEOTIDE SEQUENCE [LARGE SCALE GENOMIC DNA]</scope>
    <source>
        <strain evidence="3 5">NCTC13834</strain>
    </source>
</reference>
<organism evidence="2 4">
    <name type="scientific">Staphylococcus nepalensis</name>
    <dbReference type="NCBI Taxonomy" id="214473"/>
    <lineage>
        <taxon>Bacteria</taxon>
        <taxon>Bacillati</taxon>
        <taxon>Bacillota</taxon>
        <taxon>Bacilli</taxon>
        <taxon>Bacillales</taxon>
        <taxon>Staphylococcaceae</taxon>
        <taxon>Staphylococcus</taxon>
    </lineage>
</organism>
<dbReference type="KEGG" id="snl:BJD96_07240"/>
<keyword evidence="6" id="KW-1185">Reference proteome</keyword>
<dbReference type="GeneID" id="66776893"/>
<dbReference type="Proteomes" id="UP000240400">
    <property type="component" value="Unassembled WGS sequence"/>
</dbReference>
<dbReference type="EMBL" id="UHDS01000001">
    <property type="protein sequence ID" value="SUM55150.1"/>
    <property type="molecule type" value="Genomic_DNA"/>
</dbReference>
<reference evidence="1 6" key="4">
    <citation type="submission" date="2021-03" db="EMBL/GenBank/DDBJ databases">
        <title>Staphylococci and Mammaliicocci in bats.</title>
        <authorList>
            <person name="Fountain K."/>
        </authorList>
    </citation>
    <scope>NUCLEOTIDE SEQUENCE [LARGE SCALE GENOMIC DNA]</scope>
    <source>
        <strain evidence="1 6">18_1_E_SW</strain>
    </source>
</reference>
<dbReference type="EMBL" id="JAFNLT010000001">
    <property type="protein sequence ID" value="MBO1225893.1"/>
    <property type="molecule type" value="Genomic_DNA"/>
</dbReference>
<reference evidence="2 4" key="1">
    <citation type="journal article" date="2016" name="Front. Microbiol.">
        <title>Comprehensive Phylogenetic Analysis of Bovine Non-aureus Staphylococci Species Based on Whole-Genome Sequencing.</title>
        <authorList>
            <person name="Naushad S."/>
            <person name="Barkema H.W."/>
            <person name="Luby C."/>
            <person name="Condas L.A."/>
            <person name="Nobrega D.B."/>
            <person name="Carson D.A."/>
            <person name="De Buck J."/>
        </authorList>
    </citation>
    <scope>NUCLEOTIDE SEQUENCE [LARGE SCALE GENOMIC DNA]</scope>
    <source>
        <strain evidence="2 4">SNUC 4337</strain>
    </source>
</reference>
<evidence type="ECO:0000313" key="2">
    <source>
        <dbReference type="EMBL" id="PTK60740.1"/>
    </source>
</evidence>
<keyword evidence="2" id="KW-0456">Lyase</keyword>
<evidence type="ECO:0000313" key="3">
    <source>
        <dbReference type="EMBL" id="SUM55150.1"/>
    </source>
</evidence>
<dbReference type="Proteomes" id="UP000254412">
    <property type="component" value="Unassembled WGS sequence"/>
</dbReference>
<reference evidence="2" key="2">
    <citation type="submission" date="2018-03" db="EMBL/GenBank/DDBJ databases">
        <authorList>
            <person name="Keele B.F."/>
        </authorList>
    </citation>
    <scope>NUCLEOTIDE SEQUENCE</scope>
    <source>
        <strain evidence="2">SNUC 4337</strain>
    </source>
</reference>
<dbReference type="Proteomes" id="UP000664081">
    <property type="component" value="Unassembled WGS sequence"/>
</dbReference>
<dbReference type="Gene3D" id="3.10.180.10">
    <property type="entry name" value="2,3-Dihydroxybiphenyl 1,2-Dioxygenase, domain 1"/>
    <property type="match status" value="2"/>
</dbReference>
<dbReference type="RefSeq" id="WP_096809753.1">
    <property type="nucleotide sequence ID" value="NZ_BMCF01000002.1"/>
</dbReference>
<dbReference type="PANTHER" id="PTHR36110">
    <property type="entry name" value="RING-CLEAVING DIOXYGENASE MHQE-RELATED"/>
    <property type="match status" value="1"/>
</dbReference>
<dbReference type="EMBL" id="PZHR01000003">
    <property type="protein sequence ID" value="PTK60740.1"/>
    <property type="molecule type" value="Genomic_DNA"/>
</dbReference>
<evidence type="ECO:0000313" key="1">
    <source>
        <dbReference type="EMBL" id="MBO1225893.1"/>
    </source>
</evidence>
<dbReference type="GO" id="GO:0016829">
    <property type="term" value="F:lyase activity"/>
    <property type="evidence" value="ECO:0007669"/>
    <property type="project" value="UniProtKB-KW"/>
</dbReference>
<dbReference type="InterPro" id="IPR052537">
    <property type="entry name" value="Extradiol_RC_dioxygenase"/>
</dbReference>
<dbReference type="SUPFAM" id="SSF54593">
    <property type="entry name" value="Glyoxalase/Bleomycin resistance protein/Dihydroxybiphenyl dioxygenase"/>
    <property type="match status" value="1"/>
</dbReference>
<dbReference type="OrthoDB" id="2408010at2"/>
<name>A0A291JK35_9STAP</name>
<dbReference type="AlphaFoldDB" id="A0A291JK35"/>
<gene>
    <name evidence="2" type="ORF">BUZ61_01275</name>
    <name evidence="1" type="ORF">J3T88_00970</name>
    <name evidence="3" type="ORF">NCTC13834_01509</name>
</gene>
<evidence type="ECO:0000313" key="6">
    <source>
        <dbReference type="Proteomes" id="UP000664081"/>
    </source>
</evidence>